<protein>
    <submittedName>
        <fullName evidence="2">Uncharacterized protein</fullName>
    </submittedName>
</protein>
<evidence type="ECO:0000313" key="3">
    <source>
        <dbReference type="Proteomes" id="UP000824074"/>
    </source>
</evidence>
<dbReference type="AlphaFoldDB" id="A0A9D1LI99"/>
<feature type="transmembrane region" description="Helical" evidence="1">
    <location>
        <begin position="65"/>
        <end position="83"/>
    </location>
</feature>
<sequence>MVEVAKILLEFIGVFLIVYVGYYFLSYRKIKKFDRKKMPVNVKYLVLKYNIDVVRLGYKRVCKTLMLCDSFIIATVFTVTRFIDNIYVRLFVAFILIFPLFAGIYHFVATYYKKESE</sequence>
<dbReference type="EMBL" id="DVMT01000058">
    <property type="protein sequence ID" value="HIU40794.1"/>
    <property type="molecule type" value="Genomic_DNA"/>
</dbReference>
<feature type="transmembrane region" description="Helical" evidence="1">
    <location>
        <begin position="89"/>
        <end position="112"/>
    </location>
</feature>
<feature type="transmembrane region" description="Helical" evidence="1">
    <location>
        <begin position="6"/>
        <end position="25"/>
    </location>
</feature>
<comment type="caution">
    <text evidence="2">The sequence shown here is derived from an EMBL/GenBank/DDBJ whole genome shotgun (WGS) entry which is preliminary data.</text>
</comment>
<evidence type="ECO:0000313" key="2">
    <source>
        <dbReference type="EMBL" id="HIU40794.1"/>
    </source>
</evidence>
<proteinExistence type="predicted"/>
<keyword evidence="1" id="KW-1133">Transmembrane helix</keyword>
<evidence type="ECO:0000256" key="1">
    <source>
        <dbReference type="SAM" id="Phobius"/>
    </source>
</evidence>
<reference evidence="2" key="1">
    <citation type="submission" date="2020-10" db="EMBL/GenBank/DDBJ databases">
        <authorList>
            <person name="Gilroy R."/>
        </authorList>
    </citation>
    <scope>NUCLEOTIDE SEQUENCE</scope>
    <source>
        <strain evidence="2">CHK193-30670</strain>
    </source>
</reference>
<dbReference type="Proteomes" id="UP000824074">
    <property type="component" value="Unassembled WGS sequence"/>
</dbReference>
<keyword evidence="1" id="KW-0472">Membrane</keyword>
<name>A0A9D1LI99_9FIRM</name>
<accession>A0A9D1LI99</accession>
<keyword evidence="1" id="KW-0812">Transmembrane</keyword>
<organism evidence="2 3">
    <name type="scientific">Candidatus Aphodocola excrementigallinarum</name>
    <dbReference type="NCBI Taxonomy" id="2840670"/>
    <lineage>
        <taxon>Bacteria</taxon>
        <taxon>Bacillati</taxon>
        <taxon>Bacillota</taxon>
        <taxon>Bacilli</taxon>
        <taxon>Candidatus Aphodocola</taxon>
    </lineage>
</organism>
<reference evidence="2" key="2">
    <citation type="journal article" date="2021" name="PeerJ">
        <title>Extensive microbial diversity within the chicken gut microbiome revealed by metagenomics and culture.</title>
        <authorList>
            <person name="Gilroy R."/>
            <person name="Ravi A."/>
            <person name="Getino M."/>
            <person name="Pursley I."/>
            <person name="Horton D.L."/>
            <person name="Alikhan N.F."/>
            <person name="Baker D."/>
            <person name="Gharbi K."/>
            <person name="Hall N."/>
            <person name="Watson M."/>
            <person name="Adriaenssens E.M."/>
            <person name="Foster-Nyarko E."/>
            <person name="Jarju S."/>
            <person name="Secka A."/>
            <person name="Antonio M."/>
            <person name="Oren A."/>
            <person name="Chaudhuri R.R."/>
            <person name="La Ragione R."/>
            <person name="Hildebrand F."/>
            <person name="Pallen M.J."/>
        </authorList>
    </citation>
    <scope>NUCLEOTIDE SEQUENCE</scope>
    <source>
        <strain evidence="2">CHK193-30670</strain>
    </source>
</reference>
<gene>
    <name evidence="2" type="ORF">IAB68_05805</name>
</gene>